<feature type="transmembrane region" description="Helical" evidence="1">
    <location>
        <begin position="25"/>
        <end position="52"/>
    </location>
</feature>
<keyword evidence="1" id="KW-0472">Membrane</keyword>
<dbReference type="GO" id="GO:0005886">
    <property type="term" value="C:plasma membrane"/>
    <property type="evidence" value="ECO:0007669"/>
    <property type="project" value="UniProtKB-SubCell"/>
</dbReference>
<feature type="transmembrane region" description="Helical" evidence="1">
    <location>
        <begin position="245"/>
        <end position="266"/>
    </location>
</feature>
<feature type="transmembrane region" description="Helical" evidence="1">
    <location>
        <begin position="58"/>
        <end position="79"/>
    </location>
</feature>
<dbReference type="Proteomes" id="UP001597119">
    <property type="component" value="Unassembled WGS sequence"/>
</dbReference>
<comment type="caution">
    <text evidence="2">The sequence shown here is derived from an EMBL/GenBank/DDBJ whole genome shotgun (WGS) entry which is preliminary data.</text>
</comment>
<evidence type="ECO:0000256" key="1">
    <source>
        <dbReference type="SAM" id="Phobius"/>
    </source>
</evidence>
<keyword evidence="1" id="KW-0812">Transmembrane</keyword>
<accession>A0ABD6CDX3</accession>
<sequence length="273" mass="27631">MAQHPLTRLQALARREIATVVSTRAFGLFVVSLAGLLAGLVWVSGAAASGYLPTAVDLLPALELLVPLLSFTVGYRALLDDRRRGELAVLSTFPVSRATVVASVLVGRGIALAVGIVAALLPTMALVWVLGEPTTLLVATHSSTDSVVLFMRLLSATTLFGLAALSVAIAVSAVASGTRHAAGALVGLWIALTAVVDLGLVEALGADLVGTQGVLALLALSPSGAYRGLVLQTVVDVATGGTLQAAAPLASVAGLLAWIGGGFAVATRSVWQE</sequence>
<evidence type="ECO:0000313" key="2">
    <source>
        <dbReference type="EMBL" id="MFD1588418.1"/>
    </source>
</evidence>
<dbReference type="AlphaFoldDB" id="A0ABD6CDX3"/>
<organism evidence="2 3">
    <name type="scientific">Halorientalis brevis</name>
    <dbReference type="NCBI Taxonomy" id="1126241"/>
    <lineage>
        <taxon>Archaea</taxon>
        <taxon>Methanobacteriati</taxon>
        <taxon>Methanobacteriota</taxon>
        <taxon>Stenosarchaea group</taxon>
        <taxon>Halobacteria</taxon>
        <taxon>Halobacteriales</taxon>
        <taxon>Haloarculaceae</taxon>
        <taxon>Halorientalis</taxon>
    </lineage>
</organism>
<reference evidence="2 3" key="1">
    <citation type="journal article" date="2019" name="Int. J. Syst. Evol. Microbiol.">
        <title>The Global Catalogue of Microorganisms (GCM) 10K type strain sequencing project: providing services to taxonomists for standard genome sequencing and annotation.</title>
        <authorList>
            <consortium name="The Broad Institute Genomics Platform"/>
            <consortium name="The Broad Institute Genome Sequencing Center for Infectious Disease"/>
            <person name="Wu L."/>
            <person name="Ma J."/>
        </authorList>
    </citation>
    <scope>NUCLEOTIDE SEQUENCE [LARGE SCALE GENOMIC DNA]</scope>
    <source>
        <strain evidence="2 3">CGMCC 1.12125</strain>
    </source>
</reference>
<protein>
    <submittedName>
        <fullName evidence="2">ABC transporter permease</fullName>
    </submittedName>
</protein>
<feature type="transmembrane region" description="Helical" evidence="1">
    <location>
        <begin position="181"/>
        <end position="201"/>
    </location>
</feature>
<dbReference type="EMBL" id="JBHUDJ010000012">
    <property type="protein sequence ID" value="MFD1588418.1"/>
    <property type="molecule type" value="Genomic_DNA"/>
</dbReference>
<dbReference type="RefSeq" id="WP_247382091.1">
    <property type="nucleotide sequence ID" value="NZ_JALLGV010000014.1"/>
</dbReference>
<name>A0ABD6CDX3_9EURY</name>
<gene>
    <name evidence="2" type="ORF">ACFR9U_15655</name>
</gene>
<dbReference type="Pfam" id="PF12679">
    <property type="entry name" value="ABC2_membrane_2"/>
    <property type="match status" value="1"/>
</dbReference>
<feature type="transmembrane region" description="Helical" evidence="1">
    <location>
        <begin position="149"/>
        <end position="174"/>
    </location>
</feature>
<keyword evidence="3" id="KW-1185">Reference proteome</keyword>
<evidence type="ECO:0000313" key="3">
    <source>
        <dbReference type="Proteomes" id="UP001597119"/>
    </source>
</evidence>
<feature type="transmembrane region" description="Helical" evidence="1">
    <location>
        <begin position="100"/>
        <end position="129"/>
    </location>
</feature>
<proteinExistence type="predicted"/>
<keyword evidence="1" id="KW-1133">Transmembrane helix</keyword>